<keyword evidence="10" id="KW-1185">Reference proteome</keyword>
<reference evidence="10" key="1">
    <citation type="journal article" date="2019" name="Int. J. Syst. Evol. Microbiol.">
        <title>The Global Catalogue of Microorganisms (GCM) 10K type strain sequencing project: providing services to taxonomists for standard genome sequencing and annotation.</title>
        <authorList>
            <consortium name="The Broad Institute Genomics Platform"/>
            <consortium name="The Broad Institute Genome Sequencing Center for Infectious Disease"/>
            <person name="Wu L."/>
            <person name="Ma J."/>
        </authorList>
    </citation>
    <scope>NUCLEOTIDE SEQUENCE [LARGE SCALE GENOMIC DNA]</scope>
    <source>
        <strain evidence="10">CCUG 48316</strain>
    </source>
</reference>
<dbReference type="InterPro" id="IPR006685">
    <property type="entry name" value="MscS_channel_2nd"/>
</dbReference>
<evidence type="ECO:0000256" key="2">
    <source>
        <dbReference type="ARBA" id="ARBA00022475"/>
    </source>
</evidence>
<evidence type="ECO:0000259" key="8">
    <source>
        <dbReference type="Pfam" id="PF00924"/>
    </source>
</evidence>
<name>A0ABW2BLD4_9HYPH</name>
<evidence type="ECO:0000256" key="7">
    <source>
        <dbReference type="SAM" id="Phobius"/>
    </source>
</evidence>
<evidence type="ECO:0000313" key="10">
    <source>
        <dbReference type="Proteomes" id="UP001596292"/>
    </source>
</evidence>
<evidence type="ECO:0000256" key="3">
    <source>
        <dbReference type="ARBA" id="ARBA00022692"/>
    </source>
</evidence>
<feature type="region of interest" description="Disordered" evidence="6">
    <location>
        <begin position="319"/>
        <end position="338"/>
    </location>
</feature>
<dbReference type="Gene3D" id="2.30.30.60">
    <property type="match status" value="1"/>
</dbReference>
<dbReference type="PANTHER" id="PTHR30566">
    <property type="entry name" value="YNAI-RELATED MECHANOSENSITIVE ION CHANNEL"/>
    <property type="match status" value="1"/>
</dbReference>
<dbReference type="RefSeq" id="WP_378975480.1">
    <property type="nucleotide sequence ID" value="NZ_JBHSWN010000001.1"/>
</dbReference>
<proteinExistence type="predicted"/>
<keyword evidence="4 7" id="KW-1133">Transmembrane helix</keyword>
<dbReference type="InterPro" id="IPR011066">
    <property type="entry name" value="MscS_channel_C_sf"/>
</dbReference>
<dbReference type="EMBL" id="JBHSWN010000001">
    <property type="protein sequence ID" value="MFC6790682.1"/>
    <property type="molecule type" value="Genomic_DNA"/>
</dbReference>
<feature type="domain" description="Mechanosensitive ion channel MscS" evidence="8">
    <location>
        <begin position="108"/>
        <end position="152"/>
    </location>
</feature>
<keyword evidence="2" id="KW-1003">Cell membrane</keyword>
<evidence type="ECO:0000256" key="1">
    <source>
        <dbReference type="ARBA" id="ARBA00004651"/>
    </source>
</evidence>
<dbReference type="Pfam" id="PF00924">
    <property type="entry name" value="MS_channel_2nd"/>
    <property type="match status" value="1"/>
</dbReference>
<dbReference type="SUPFAM" id="SSF50182">
    <property type="entry name" value="Sm-like ribonucleoproteins"/>
    <property type="match status" value="1"/>
</dbReference>
<organism evidence="9 10">
    <name type="scientific">Methylobacterium komagatae</name>
    <dbReference type="NCBI Taxonomy" id="374425"/>
    <lineage>
        <taxon>Bacteria</taxon>
        <taxon>Pseudomonadati</taxon>
        <taxon>Pseudomonadota</taxon>
        <taxon>Alphaproteobacteria</taxon>
        <taxon>Hyphomicrobiales</taxon>
        <taxon>Methylobacteriaceae</taxon>
        <taxon>Methylobacterium</taxon>
    </lineage>
</organism>
<evidence type="ECO:0000256" key="6">
    <source>
        <dbReference type="SAM" id="MobiDB-lite"/>
    </source>
</evidence>
<accession>A0ABW2BLD4</accession>
<dbReference type="Proteomes" id="UP001596292">
    <property type="component" value="Unassembled WGS sequence"/>
</dbReference>
<gene>
    <name evidence="9" type="ORF">ACFQE0_14320</name>
</gene>
<dbReference type="PANTHER" id="PTHR30566:SF5">
    <property type="entry name" value="MECHANOSENSITIVE ION CHANNEL PROTEIN 1, MITOCHONDRIAL-RELATED"/>
    <property type="match status" value="1"/>
</dbReference>
<dbReference type="InterPro" id="IPR023408">
    <property type="entry name" value="MscS_beta-dom_sf"/>
</dbReference>
<comment type="caution">
    <text evidence="9">The sequence shown here is derived from an EMBL/GenBank/DDBJ whole genome shotgun (WGS) entry which is preliminary data.</text>
</comment>
<feature type="transmembrane region" description="Helical" evidence="7">
    <location>
        <begin position="90"/>
        <end position="119"/>
    </location>
</feature>
<dbReference type="SUPFAM" id="SSF82689">
    <property type="entry name" value="Mechanosensitive channel protein MscS (YggB), C-terminal domain"/>
    <property type="match status" value="1"/>
</dbReference>
<dbReference type="InterPro" id="IPR010920">
    <property type="entry name" value="LSM_dom_sf"/>
</dbReference>
<keyword evidence="3 7" id="KW-0812">Transmembrane</keyword>
<evidence type="ECO:0000313" key="9">
    <source>
        <dbReference type="EMBL" id="MFC6790682.1"/>
    </source>
</evidence>
<keyword evidence="5 7" id="KW-0472">Membrane</keyword>
<evidence type="ECO:0000256" key="5">
    <source>
        <dbReference type="ARBA" id="ARBA00023136"/>
    </source>
</evidence>
<feature type="compositionally biased region" description="Pro residues" evidence="6">
    <location>
        <begin position="328"/>
        <end position="338"/>
    </location>
</feature>
<dbReference type="Gene3D" id="3.30.70.100">
    <property type="match status" value="1"/>
</dbReference>
<sequence>MEASALHFFGIDWVGVNAENGRKLILSVVFIAVIVGGSLGLRALVGLVLSRSDHASVQTRFWTRQGVSLLAAALLILGLMSIWFDDPTRLATAFGLVSAGLAFALQQVITSLAGYFVILRGATFTVGDRISMGGVRGDVMRLGFIQTTIMEMGQPPSVQGAEPAMWVRSRQFTGRIVTVSNAKIFSDPVYNYTRDFPFIWEEIAIPVSYSDDRARAEAILLDAARRHAIDPAMMAADAKARLEARFGVEPLDLEPRVFWRITDNWLELSVRFILGTHQIRGTKDAMSRDILAGFDAAGIGIASATYDIVGLPPVRLADRGGRGKVPDATPPGPQVPGQ</sequence>
<protein>
    <submittedName>
        <fullName evidence="9">Mechanosensitive ion channel family protein</fullName>
    </submittedName>
</protein>
<feature type="transmembrane region" description="Helical" evidence="7">
    <location>
        <begin position="66"/>
        <end position="84"/>
    </location>
</feature>
<feature type="transmembrane region" description="Helical" evidence="7">
    <location>
        <begin position="24"/>
        <end position="45"/>
    </location>
</feature>
<evidence type="ECO:0000256" key="4">
    <source>
        <dbReference type="ARBA" id="ARBA00022989"/>
    </source>
</evidence>
<comment type="subcellular location">
    <subcellularLocation>
        <location evidence="1">Cell membrane</location>
        <topology evidence="1">Multi-pass membrane protein</topology>
    </subcellularLocation>
</comment>